<dbReference type="InterPro" id="IPR013381">
    <property type="entry name" value="CRISPR-assoc_prot_Cse1"/>
</dbReference>
<accession>A0A1G6YAZ5</accession>
<keyword evidence="2" id="KW-1185">Reference proteome</keyword>
<dbReference type="OrthoDB" id="3187690at2"/>
<evidence type="ECO:0000313" key="1">
    <source>
        <dbReference type="EMBL" id="SDD87163.1"/>
    </source>
</evidence>
<organism evidence="1 2">
    <name type="scientific">Peptococcus niger</name>
    <dbReference type="NCBI Taxonomy" id="2741"/>
    <lineage>
        <taxon>Bacteria</taxon>
        <taxon>Bacillati</taxon>
        <taxon>Bacillota</taxon>
        <taxon>Clostridia</taxon>
        <taxon>Eubacteriales</taxon>
        <taxon>Peptococcaceae</taxon>
        <taxon>Peptococcus</taxon>
    </lineage>
</organism>
<dbReference type="Pfam" id="PF09481">
    <property type="entry name" value="CRISPR_Cse1"/>
    <property type="match status" value="1"/>
</dbReference>
<dbReference type="Proteomes" id="UP000198995">
    <property type="component" value="Unassembled WGS sequence"/>
</dbReference>
<gene>
    <name evidence="1" type="ORF">SAMN04489866_10914</name>
</gene>
<dbReference type="EMBL" id="FNAF01000009">
    <property type="protein sequence ID" value="SDD87163.1"/>
    <property type="molecule type" value="Genomic_DNA"/>
</dbReference>
<dbReference type="Gene3D" id="1.10.132.100">
    <property type="match status" value="1"/>
</dbReference>
<evidence type="ECO:0000313" key="2">
    <source>
        <dbReference type="Proteomes" id="UP000198995"/>
    </source>
</evidence>
<reference evidence="1 2" key="1">
    <citation type="submission" date="2016-10" db="EMBL/GenBank/DDBJ databases">
        <authorList>
            <person name="de Groot N.N."/>
        </authorList>
    </citation>
    <scope>NUCLEOTIDE SEQUENCE [LARGE SCALE GENOMIC DNA]</scope>
    <source>
        <strain evidence="1 2">DSM 20475</strain>
    </source>
</reference>
<name>A0A1G6YAZ5_PEPNI</name>
<dbReference type="STRING" id="2741.SAMN04489866_10914"/>
<proteinExistence type="predicted"/>
<dbReference type="AlphaFoldDB" id="A0A1G6YAZ5"/>
<protein>
    <submittedName>
        <fullName evidence="1">CRISPR system Cascade subunit CasA</fullName>
    </submittedName>
</protein>
<dbReference type="RefSeq" id="WP_091792043.1">
    <property type="nucleotide sequence ID" value="NZ_FNAF01000009.1"/>
</dbReference>
<sequence>MSRFNLLDEPWIPVVVDEKGKTRDVSLQELFAEAHGYLDLAGDMKAQDFAVLRLLLAVLHTVFSRVDARGEPYPELPLDDRFLPRADVADSDAYLDEVMVTWFDLWEAGQFPAVIGDYLAAWHDRFYLFDEVYPFYQVPQAVVAADKLNKSEPTAIAGKNINRLISESGNKISLFSPKYEAGDNKNRLTPQEVIRWLLTFQGYCGLSDKVIFGKEKYKASKGWIFDLGGVILNGKNLFETLMLNLVLVHPEQEAYSLSRQTPCWEFSGAEIVRRSFEGSPVDNLAALYTNWGRAIYMDPETDLSQPFSFQIVKLPEIDHQNAFIEPMTLWRYNQTGPNKDQFTPRKHRYHQSLWRSFGLLTLTGDAKNEAQHHKPAVISWYKAVKKNIHKPTLALEAISMEDNGGATSWVPINMIYDRLIVGDFLLTDLVDQGWVSRINDEVDLVKLVVDGLYRGFMKTIAEIRNVPDKEKTGYCNRKSEALYAAIDGPFRQWLASLQANDDKEQQVTCWRQTLKDLSLQAAEDVWHEAGTRDFKGIVTGDEQTENIATAYNRFSGSLHKRLS</sequence>